<feature type="transmembrane region" description="Helical" evidence="8">
    <location>
        <begin position="45"/>
        <end position="62"/>
    </location>
</feature>
<keyword evidence="11" id="KW-1185">Reference proteome</keyword>
<feature type="transmembrane region" description="Helical" evidence="8">
    <location>
        <begin position="335"/>
        <end position="357"/>
    </location>
</feature>
<comment type="subcellular location">
    <subcellularLocation>
        <location evidence="1">Membrane</location>
        <topology evidence="1">Multi-pass membrane protein</topology>
    </subcellularLocation>
</comment>
<proteinExistence type="inferred from homology"/>
<comment type="similarity">
    <text evidence="2 7">Belongs to the major facilitator superfamily. Sugar transporter (TC 2.A.1.1) family.</text>
</comment>
<keyword evidence="4 8" id="KW-0812">Transmembrane</keyword>
<accession>A0ABV0BPT4</accession>
<evidence type="ECO:0000256" key="8">
    <source>
        <dbReference type="SAM" id="Phobius"/>
    </source>
</evidence>
<dbReference type="Gene3D" id="1.20.1250.20">
    <property type="entry name" value="MFS general substrate transporter like domains"/>
    <property type="match status" value="2"/>
</dbReference>
<sequence>MNKFFILILCIVSLGGLLFGFDMAVIAGALPLVKQFFGLTPNQEGIFVSSALIGCIVGVIFTGSFSDKYGRKPALIVASILFLVSAIGCGLSTSYIMLILFRGLGGIGVGIASIVVPLYIAEISPSQFRGRAVTSYQLAITFGILIAYISNYLIIQHLSSQTHGQWRTMFLVGAIPAILLSIGAYFVPESPRWLLKVGRNAEVAEISAKLNLQNLQDSPPETKGKLKDLFSPVYRKAFLLGLLLPLFSQLSGINAIVYYGPTILLDSGISMSNSYHAQLFFGLANVLFTCFAIWKVDNWGRRPLYVFGTLGATLSLIVTGFLFATNQEINNTALIISILSFMFFFAFSIGPLKFVVASEIFPNSIRARAMGISILVMWISDAIIGQLTPIILDAWGARYTFWLFAFFCAIAFITVLLFLPETKGKPLEEIEKYWKDKARK</sequence>
<evidence type="ECO:0000256" key="6">
    <source>
        <dbReference type="ARBA" id="ARBA00023136"/>
    </source>
</evidence>
<evidence type="ECO:0000256" key="4">
    <source>
        <dbReference type="ARBA" id="ARBA00022692"/>
    </source>
</evidence>
<evidence type="ECO:0000313" key="10">
    <source>
        <dbReference type="EMBL" id="MEN5376504.1"/>
    </source>
</evidence>
<dbReference type="SUPFAM" id="SSF103473">
    <property type="entry name" value="MFS general substrate transporter"/>
    <property type="match status" value="1"/>
</dbReference>
<dbReference type="PRINTS" id="PR00171">
    <property type="entry name" value="SUGRTRNSPORT"/>
</dbReference>
<feature type="transmembrane region" description="Helical" evidence="8">
    <location>
        <begin position="166"/>
        <end position="187"/>
    </location>
</feature>
<gene>
    <name evidence="10" type="ORF">ABE541_04435</name>
</gene>
<dbReference type="EMBL" id="JBDJNQ010000001">
    <property type="protein sequence ID" value="MEN5376504.1"/>
    <property type="molecule type" value="Genomic_DNA"/>
</dbReference>
<dbReference type="InterPro" id="IPR050814">
    <property type="entry name" value="Myo-inositol_Transporter"/>
</dbReference>
<feature type="transmembrane region" description="Helical" evidence="8">
    <location>
        <begin position="304"/>
        <end position="323"/>
    </location>
</feature>
<dbReference type="InterPro" id="IPR005829">
    <property type="entry name" value="Sugar_transporter_CS"/>
</dbReference>
<feature type="domain" description="Major facilitator superfamily (MFS) profile" evidence="9">
    <location>
        <begin position="8"/>
        <end position="423"/>
    </location>
</feature>
<dbReference type="InterPro" id="IPR020846">
    <property type="entry name" value="MFS_dom"/>
</dbReference>
<evidence type="ECO:0000256" key="2">
    <source>
        <dbReference type="ARBA" id="ARBA00010992"/>
    </source>
</evidence>
<dbReference type="Proteomes" id="UP001409291">
    <property type="component" value="Unassembled WGS sequence"/>
</dbReference>
<evidence type="ECO:0000256" key="7">
    <source>
        <dbReference type="RuleBase" id="RU003346"/>
    </source>
</evidence>
<feature type="transmembrane region" description="Helical" evidence="8">
    <location>
        <begin position="74"/>
        <end position="93"/>
    </location>
</feature>
<feature type="transmembrane region" description="Helical" evidence="8">
    <location>
        <begin position="369"/>
        <end position="387"/>
    </location>
</feature>
<evidence type="ECO:0000313" key="11">
    <source>
        <dbReference type="Proteomes" id="UP001409291"/>
    </source>
</evidence>
<dbReference type="InterPro" id="IPR005828">
    <property type="entry name" value="MFS_sugar_transport-like"/>
</dbReference>
<dbReference type="PANTHER" id="PTHR48020">
    <property type="entry name" value="PROTON MYO-INOSITOL COTRANSPORTER"/>
    <property type="match status" value="1"/>
</dbReference>
<keyword evidence="5 8" id="KW-1133">Transmembrane helix</keyword>
<name>A0ABV0BPT4_9SPHI</name>
<dbReference type="RefSeq" id="WP_346580721.1">
    <property type="nucleotide sequence ID" value="NZ_JBDJNQ010000001.1"/>
</dbReference>
<dbReference type="PROSITE" id="PS50850">
    <property type="entry name" value="MFS"/>
    <property type="match status" value="1"/>
</dbReference>
<evidence type="ECO:0000256" key="3">
    <source>
        <dbReference type="ARBA" id="ARBA00022448"/>
    </source>
</evidence>
<dbReference type="NCBIfam" id="TIGR00879">
    <property type="entry name" value="SP"/>
    <property type="match status" value="1"/>
</dbReference>
<organism evidence="10 11">
    <name type="scientific">Sphingobacterium kitahiroshimense</name>
    <dbReference type="NCBI Taxonomy" id="470446"/>
    <lineage>
        <taxon>Bacteria</taxon>
        <taxon>Pseudomonadati</taxon>
        <taxon>Bacteroidota</taxon>
        <taxon>Sphingobacteriia</taxon>
        <taxon>Sphingobacteriales</taxon>
        <taxon>Sphingobacteriaceae</taxon>
        <taxon>Sphingobacterium</taxon>
    </lineage>
</organism>
<dbReference type="InterPro" id="IPR003663">
    <property type="entry name" value="Sugar/inositol_transpt"/>
</dbReference>
<dbReference type="Pfam" id="PF00083">
    <property type="entry name" value="Sugar_tr"/>
    <property type="match status" value="1"/>
</dbReference>
<feature type="transmembrane region" description="Helical" evidence="8">
    <location>
        <begin position="133"/>
        <end position="154"/>
    </location>
</feature>
<keyword evidence="3 7" id="KW-0813">Transport</keyword>
<dbReference type="InterPro" id="IPR036259">
    <property type="entry name" value="MFS_trans_sf"/>
</dbReference>
<evidence type="ECO:0000259" key="9">
    <source>
        <dbReference type="PROSITE" id="PS50850"/>
    </source>
</evidence>
<feature type="transmembrane region" description="Helical" evidence="8">
    <location>
        <begin position="237"/>
        <end position="259"/>
    </location>
</feature>
<dbReference type="PROSITE" id="PS00217">
    <property type="entry name" value="SUGAR_TRANSPORT_2"/>
    <property type="match status" value="1"/>
</dbReference>
<keyword evidence="6 8" id="KW-0472">Membrane</keyword>
<feature type="transmembrane region" description="Helical" evidence="8">
    <location>
        <begin position="279"/>
        <end position="297"/>
    </location>
</feature>
<comment type="caution">
    <text evidence="10">The sequence shown here is derived from an EMBL/GenBank/DDBJ whole genome shotgun (WGS) entry which is preliminary data.</text>
</comment>
<feature type="transmembrane region" description="Helical" evidence="8">
    <location>
        <begin position="399"/>
        <end position="419"/>
    </location>
</feature>
<feature type="transmembrane region" description="Helical" evidence="8">
    <location>
        <begin position="99"/>
        <end position="121"/>
    </location>
</feature>
<evidence type="ECO:0000256" key="1">
    <source>
        <dbReference type="ARBA" id="ARBA00004141"/>
    </source>
</evidence>
<protein>
    <submittedName>
        <fullName evidence="10">Sugar porter family MFS transporter</fullName>
    </submittedName>
</protein>
<reference evidence="10 11" key="1">
    <citation type="submission" date="2024-04" db="EMBL/GenBank/DDBJ databases">
        <title>WGS of bacteria from Torrens River.</title>
        <authorList>
            <person name="Wyrsch E.R."/>
            <person name="Drigo B."/>
        </authorList>
    </citation>
    <scope>NUCLEOTIDE SEQUENCE [LARGE SCALE GENOMIC DNA]</scope>
    <source>
        <strain evidence="10 11">TWI391</strain>
    </source>
</reference>
<dbReference type="PROSITE" id="PS00216">
    <property type="entry name" value="SUGAR_TRANSPORT_1"/>
    <property type="match status" value="1"/>
</dbReference>
<evidence type="ECO:0000256" key="5">
    <source>
        <dbReference type="ARBA" id="ARBA00022989"/>
    </source>
</evidence>
<dbReference type="PANTHER" id="PTHR48020:SF12">
    <property type="entry name" value="PROTON MYO-INOSITOL COTRANSPORTER"/>
    <property type="match status" value="1"/>
</dbReference>